<dbReference type="Gene3D" id="1.10.10.60">
    <property type="entry name" value="Homeodomain-like"/>
    <property type="match status" value="1"/>
</dbReference>
<dbReference type="EMBL" id="KU534995">
    <property type="protein sequence ID" value="AMN08997.1"/>
    <property type="molecule type" value="Genomic_DNA"/>
</dbReference>
<evidence type="ECO:0000313" key="1">
    <source>
        <dbReference type="EMBL" id="AMN08997.1"/>
    </source>
</evidence>
<dbReference type="AlphaFoldDB" id="A0A140GIG0"/>
<proteinExistence type="predicted"/>
<organism evidence="1">
    <name type="scientific">Streptomyces somaliensis</name>
    <dbReference type="NCBI Taxonomy" id="78355"/>
    <lineage>
        <taxon>Bacteria</taxon>
        <taxon>Bacillati</taxon>
        <taxon>Actinomycetota</taxon>
        <taxon>Actinomycetes</taxon>
        <taxon>Kitasatosporales</taxon>
        <taxon>Streptomycetaceae</taxon>
        <taxon>Streptomyces</taxon>
    </lineage>
</organism>
<protein>
    <submittedName>
        <fullName evidence="1">Uncharacterized protein</fullName>
    </submittedName>
</protein>
<accession>A0A140GIG0</accession>
<sequence>MKTPLRVQRWTCTVMDMNEERITTLTKQAKTLSTQRNTITTSLKGIAANLWREGLHNVLDISRRTGLSRMTVYAALRERGIEPTNREK</sequence>
<name>A0A140GIG0_9ACTN</name>
<reference evidence="1" key="1">
    <citation type="submission" date="2016-01" db="EMBL/GenBank/DDBJ databases">
        <title>Activation of a plasmid-situated type III PKS gene cluster by deletion of a wbl gene in deepsea-derived Streptomyces somaliensis SCSIO ZH66.</title>
        <authorList>
            <person name="Li W."/>
            <person name="Huang H."/>
            <person name="Hou L."/>
        </authorList>
    </citation>
    <scope>NUCLEOTIDE SEQUENCE</scope>
    <source>
        <strain evidence="1">SCSIO ZH66</strain>
    </source>
</reference>